<evidence type="ECO:0000313" key="2">
    <source>
        <dbReference type="Proteomes" id="UP000680670"/>
    </source>
</evidence>
<accession>A0ABQ4L360</accession>
<dbReference type="EMBL" id="BORJ01000014">
    <property type="protein sequence ID" value="GIN98427.1"/>
    <property type="molecule type" value="Genomic_DNA"/>
</dbReference>
<sequence>MADYYNTVVMPARVRTPKDKASVEGSVNAISTRIIAALRSTHCFSIDELNEEV</sequence>
<organism evidence="1 2">
    <name type="scientific">Siminovitchia terrae</name>
    <name type="common">Bacillus terrae</name>
    <dbReference type="NCBI Taxonomy" id="1914933"/>
    <lineage>
        <taxon>Bacteria</taxon>
        <taxon>Bacillati</taxon>
        <taxon>Bacillota</taxon>
        <taxon>Bacilli</taxon>
        <taxon>Bacillales</taxon>
        <taxon>Bacillaceae</taxon>
        <taxon>Siminovitchia</taxon>
    </lineage>
</organism>
<name>A0ABQ4L360_SIMTE</name>
<keyword evidence="2" id="KW-1185">Reference proteome</keyword>
<protein>
    <submittedName>
        <fullName evidence="1">Uncharacterized protein</fullName>
    </submittedName>
</protein>
<dbReference type="Proteomes" id="UP000680670">
    <property type="component" value="Unassembled WGS sequence"/>
</dbReference>
<comment type="caution">
    <text evidence="1">The sequence shown here is derived from an EMBL/GenBank/DDBJ whole genome shotgun (WGS) entry which is preliminary data.</text>
</comment>
<evidence type="ECO:0000313" key="1">
    <source>
        <dbReference type="EMBL" id="GIN98427.1"/>
    </source>
</evidence>
<proteinExistence type="predicted"/>
<reference evidence="1 2" key="1">
    <citation type="submission" date="2021-03" db="EMBL/GenBank/DDBJ databases">
        <title>Antimicrobial resistance genes in bacteria isolated from Japanese honey, and their potential for conferring macrolide and lincosamide resistance in the American foulbrood pathogen Paenibacillus larvae.</title>
        <authorList>
            <person name="Okamoto M."/>
            <person name="Kumagai M."/>
            <person name="Kanamori H."/>
            <person name="Takamatsu D."/>
        </authorList>
    </citation>
    <scope>NUCLEOTIDE SEQUENCE [LARGE SCALE GENOMIC DNA]</scope>
    <source>
        <strain evidence="1 2">J6TS1</strain>
    </source>
</reference>
<gene>
    <name evidence="1" type="ORF">J6TS1_42970</name>
</gene>